<gene>
    <name evidence="9" type="ORF">HLUCCA11_10925</name>
</gene>
<dbReference type="SUPFAM" id="SSF51206">
    <property type="entry name" value="cAMP-binding domain-like"/>
    <property type="match status" value="1"/>
</dbReference>
<accession>A0A0P7YWT0</accession>
<dbReference type="SUPFAM" id="SSF82689">
    <property type="entry name" value="Mechanosensitive channel protein MscS (YggB), C-terminal domain"/>
    <property type="match status" value="1"/>
</dbReference>
<feature type="transmembrane region" description="Helical" evidence="7">
    <location>
        <begin position="67"/>
        <end position="86"/>
    </location>
</feature>
<name>A0A0P7YWT0_9CYAN</name>
<evidence type="ECO:0000313" key="9">
    <source>
        <dbReference type="EMBL" id="KPQ35468.1"/>
    </source>
</evidence>
<sequence length="480" mass="53589">MLNALEKVQSFFAEPFLQLGNSAISLGAISQVLLILLVVLLVAFGLKRFISLQILGRLGLRQGTRESVAVITSYAIAALLCIVLLQAAGINLASLAVIAGSLGVGVGFGLQEITKDFISGLALLLERKLKVGDFVETDEVSGYIDEISLRSTVIRTITQKHIVVPNSDLISNRITNWTYANQKGWVIVPISVTHESDPILVIEILLDSAYMEETVSLEQPPEVYLFNIGENSLDFKLVVWINRIDLKYVTESSLHFIILQNLKQHGLRLASPRLDVWQRNPSVVIASTPKDYSQDADLQRSVGSDLDNFAKPVAIRDLLKQIPFFQQCTDLELRKLVEIGHRKRLETSEVLYREGEPGDAFYIILCGSVGYTLPATQQTTIVKAGQFVGEFSLMLGVPRTVTIKAVEETTLFKISPQGFKKLLQDQPHLYNLIVAEMGRHEEELSQQGRQLRALGLINSEEYNRNPIDWVRQHLERLFGL</sequence>
<protein>
    <submittedName>
        <fullName evidence="9">Small-conductance mechanosensitive channel</fullName>
    </submittedName>
</protein>
<dbReference type="Gene3D" id="1.10.287.1260">
    <property type="match status" value="1"/>
</dbReference>
<keyword evidence="4 7" id="KW-0812">Transmembrane</keyword>
<dbReference type="PATRIC" id="fig|1666911.3.peg.4347"/>
<evidence type="ECO:0000259" key="8">
    <source>
        <dbReference type="PROSITE" id="PS50042"/>
    </source>
</evidence>
<proteinExistence type="inferred from homology"/>
<dbReference type="Pfam" id="PF00924">
    <property type="entry name" value="MS_channel_2nd"/>
    <property type="match status" value="1"/>
</dbReference>
<keyword evidence="6 7" id="KW-0472">Membrane</keyword>
<comment type="caution">
    <text evidence="9">The sequence shown here is derived from an EMBL/GenBank/DDBJ whole genome shotgun (WGS) entry which is preliminary data.</text>
</comment>
<evidence type="ECO:0000256" key="3">
    <source>
        <dbReference type="ARBA" id="ARBA00022475"/>
    </source>
</evidence>
<keyword evidence="5 7" id="KW-1133">Transmembrane helix</keyword>
<dbReference type="Gene3D" id="3.30.70.100">
    <property type="match status" value="1"/>
</dbReference>
<dbReference type="InterPro" id="IPR052702">
    <property type="entry name" value="MscS-like_channel"/>
</dbReference>
<evidence type="ECO:0000256" key="2">
    <source>
        <dbReference type="ARBA" id="ARBA00008017"/>
    </source>
</evidence>
<dbReference type="SMART" id="SM00100">
    <property type="entry name" value="cNMP"/>
    <property type="match status" value="1"/>
</dbReference>
<feature type="transmembrane region" description="Helical" evidence="7">
    <location>
        <begin position="23"/>
        <end position="46"/>
    </location>
</feature>
<dbReference type="PANTHER" id="PTHR30347:SF1">
    <property type="entry name" value="MECHANOSENSITIVE CHANNEL MSCK"/>
    <property type="match status" value="1"/>
</dbReference>
<dbReference type="SUPFAM" id="SSF50182">
    <property type="entry name" value="Sm-like ribonucleoproteins"/>
    <property type="match status" value="1"/>
</dbReference>
<dbReference type="Proteomes" id="UP000050465">
    <property type="component" value="Unassembled WGS sequence"/>
</dbReference>
<evidence type="ECO:0000313" key="10">
    <source>
        <dbReference type="Proteomes" id="UP000050465"/>
    </source>
</evidence>
<feature type="domain" description="Cyclic nucleotide-binding" evidence="8">
    <location>
        <begin position="324"/>
        <end position="440"/>
    </location>
</feature>
<dbReference type="Pfam" id="PF21082">
    <property type="entry name" value="MS_channel_3rd"/>
    <property type="match status" value="1"/>
</dbReference>
<dbReference type="Pfam" id="PF00027">
    <property type="entry name" value="cNMP_binding"/>
    <property type="match status" value="1"/>
</dbReference>
<dbReference type="InterPro" id="IPR011066">
    <property type="entry name" value="MscS_channel_C_sf"/>
</dbReference>
<dbReference type="STRING" id="1666911.HLUCCA11_10925"/>
<evidence type="ECO:0000256" key="4">
    <source>
        <dbReference type="ARBA" id="ARBA00022692"/>
    </source>
</evidence>
<dbReference type="PANTHER" id="PTHR30347">
    <property type="entry name" value="POTASSIUM CHANNEL RELATED"/>
    <property type="match status" value="1"/>
</dbReference>
<evidence type="ECO:0000256" key="1">
    <source>
        <dbReference type="ARBA" id="ARBA00004651"/>
    </source>
</evidence>
<dbReference type="InterPro" id="IPR049278">
    <property type="entry name" value="MS_channel_C"/>
</dbReference>
<dbReference type="AlphaFoldDB" id="A0A0P7YWT0"/>
<dbReference type="InterPro" id="IPR018490">
    <property type="entry name" value="cNMP-bd_dom_sf"/>
</dbReference>
<reference evidence="9 10" key="1">
    <citation type="submission" date="2015-09" db="EMBL/GenBank/DDBJ databases">
        <title>Identification and resolution of microdiversity through metagenomic sequencing of parallel consortia.</title>
        <authorList>
            <person name="Nelson W.C."/>
            <person name="Romine M.F."/>
            <person name="Lindemann S.R."/>
        </authorList>
    </citation>
    <scope>NUCLEOTIDE SEQUENCE [LARGE SCALE GENOMIC DNA]</scope>
    <source>
        <strain evidence="9">Ana</strain>
    </source>
</reference>
<dbReference type="EMBL" id="LJZR01000012">
    <property type="protein sequence ID" value="KPQ35468.1"/>
    <property type="molecule type" value="Genomic_DNA"/>
</dbReference>
<dbReference type="CDD" id="cd00038">
    <property type="entry name" value="CAP_ED"/>
    <property type="match status" value="1"/>
</dbReference>
<dbReference type="SUPFAM" id="SSF82861">
    <property type="entry name" value="Mechanosensitive channel protein MscS (YggB), transmembrane region"/>
    <property type="match status" value="1"/>
</dbReference>
<organism evidence="9 10">
    <name type="scientific">Phormidesmis priestleyi Ana</name>
    <dbReference type="NCBI Taxonomy" id="1666911"/>
    <lineage>
        <taxon>Bacteria</taxon>
        <taxon>Bacillati</taxon>
        <taxon>Cyanobacteriota</taxon>
        <taxon>Cyanophyceae</taxon>
        <taxon>Leptolyngbyales</taxon>
        <taxon>Leptolyngbyaceae</taxon>
        <taxon>Phormidesmis</taxon>
    </lineage>
</organism>
<dbReference type="InterPro" id="IPR010920">
    <property type="entry name" value="LSM_dom_sf"/>
</dbReference>
<dbReference type="InterPro" id="IPR014710">
    <property type="entry name" value="RmlC-like_jellyroll"/>
</dbReference>
<dbReference type="PROSITE" id="PS50042">
    <property type="entry name" value="CNMP_BINDING_3"/>
    <property type="match status" value="1"/>
</dbReference>
<dbReference type="GO" id="GO:0005886">
    <property type="term" value="C:plasma membrane"/>
    <property type="evidence" value="ECO:0007669"/>
    <property type="project" value="UniProtKB-SubCell"/>
</dbReference>
<dbReference type="InterPro" id="IPR006685">
    <property type="entry name" value="MscS_channel_2nd"/>
</dbReference>
<evidence type="ECO:0000256" key="6">
    <source>
        <dbReference type="ARBA" id="ARBA00023136"/>
    </source>
</evidence>
<dbReference type="Gene3D" id="2.30.30.60">
    <property type="match status" value="1"/>
</dbReference>
<dbReference type="Gene3D" id="2.60.120.10">
    <property type="entry name" value="Jelly Rolls"/>
    <property type="match status" value="1"/>
</dbReference>
<dbReference type="InterPro" id="IPR000595">
    <property type="entry name" value="cNMP-bd_dom"/>
</dbReference>
<dbReference type="GO" id="GO:0055085">
    <property type="term" value="P:transmembrane transport"/>
    <property type="evidence" value="ECO:0007669"/>
    <property type="project" value="InterPro"/>
</dbReference>
<evidence type="ECO:0000256" key="7">
    <source>
        <dbReference type="SAM" id="Phobius"/>
    </source>
</evidence>
<dbReference type="InterPro" id="IPR011014">
    <property type="entry name" value="MscS_channel_TM-2"/>
</dbReference>
<evidence type="ECO:0000256" key="5">
    <source>
        <dbReference type="ARBA" id="ARBA00022989"/>
    </source>
</evidence>
<comment type="subcellular location">
    <subcellularLocation>
        <location evidence="1">Cell membrane</location>
        <topology evidence="1">Multi-pass membrane protein</topology>
    </subcellularLocation>
</comment>
<comment type="similarity">
    <text evidence="2">Belongs to the MscS (TC 1.A.23) family.</text>
</comment>
<dbReference type="InterPro" id="IPR023408">
    <property type="entry name" value="MscS_beta-dom_sf"/>
</dbReference>
<keyword evidence="3" id="KW-1003">Cell membrane</keyword>